<evidence type="ECO:0000256" key="1">
    <source>
        <dbReference type="ARBA" id="ARBA00004370"/>
    </source>
</evidence>
<proteinExistence type="predicted"/>
<reference evidence="8 9" key="2">
    <citation type="submission" date="2015-10" db="EMBL/GenBank/DDBJ databases">
        <title>Draft Genome Sequence of Prosthecomicrobium hirschii ATCC 27832.</title>
        <authorList>
            <person name="Daniel J."/>
            <person name="Givan S.A."/>
            <person name="Brun Y.V."/>
            <person name="Brown P.J."/>
        </authorList>
    </citation>
    <scope>NUCLEOTIDE SEQUENCE [LARGE SCALE GENOMIC DNA]</scope>
    <source>
        <strain evidence="8 9">16</strain>
    </source>
</reference>
<dbReference type="Proteomes" id="UP000048984">
    <property type="component" value="Unassembled WGS sequence"/>
</dbReference>
<feature type="domain" description="Penicillin-binding protein dimerisation" evidence="7">
    <location>
        <begin position="80"/>
        <end position="192"/>
    </location>
</feature>
<dbReference type="GO" id="GO:0005886">
    <property type="term" value="C:plasma membrane"/>
    <property type="evidence" value="ECO:0007669"/>
    <property type="project" value="TreeGrafter"/>
</dbReference>
<dbReference type="EMBL" id="LJYW01000001">
    <property type="protein sequence ID" value="KPL51443.1"/>
    <property type="molecule type" value="Genomic_DNA"/>
</dbReference>
<dbReference type="GO" id="GO:0051301">
    <property type="term" value="P:cell division"/>
    <property type="evidence" value="ECO:0007669"/>
    <property type="project" value="UniProtKB-KW"/>
</dbReference>
<keyword evidence="3 5" id="KW-0472">Membrane</keyword>
<evidence type="ECO:0000256" key="3">
    <source>
        <dbReference type="ARBA" id="ARBA00023136"/>
    </source>
</evidence>
<dbReference type="Pfam" id="PF00905">
    <property type="entry name" value="Transpeptidase"/>
    <property type="match status" value="1"/>
</dbReference>
<dbReference type="InterPro" id="IPR001460">
    <property type="entry name" value="PCN-bd_Tpept"/>
</dbReference>
<dbReference type="AlphaFoldDB" id="A0A0P6W090"/>
<dbReference type="Gene3D" id="3.90.1310.10">
    <property type="entry name" value="Penicillin-binding protein 2a (Domain 2)"/>
    <property type="match status" value="1"/>
</dbReference>
<feature type="domain" description="Penicillin-binding protein transpeptidase" evidence="6">
    <location>
        <begin position="256"/>
        <end position="551"/>
    </location>
</feature>
<reference evidence="8 9" key="1">
    <citation type="submission" date="2015-09" db="EMBL/GenBank/DDBJ databases">
        <authorList>
            <person name="Jackson K.R."/>
            <person name="Lunt B.L."/>
            <person name="Fisher J.N.B."/>
            <person name="Gardner A.V."/>
            <person name="Bailey M.E."/>
            <person name="Deus L.M."/>
            <person name="Earl A.S."/>
            <person name="Gibby P.D."/>
            <person name="Hartmann K.A."/>
            <person name="Liu J.E."/>
            <person name="Manci A.M."/>
            <person name="Nielsen D.A."/>
            <person name="Solomon M.B."/>
            <person name="Breakwell D.P."/>
            <person name="Burnett S.H."/>
            <person name="Grose J.H."/>
        </authorList>
    </citation>
    <scope>NUCLEOTIDE SEQUENCE [LARGE SCALE GENOMIC DNA]</scope>
    <source>
        <strain evidence="8 9">16</strain>
    </source>
</reference>
<keyword evidence="8" id="KW-0131">Cell cycle</keyword>
<dbReference type="RefSeq" id="WP_054357605.1">
    <property type="nucleotide sequence ID" value="NZ_JAPCYQ010000001.1"/>
</dbReference>
<protein>
    <submittedName>
        <fullName evidence="8">Cell division protein</fullName>
    </submittedName>
</protein>
<dbReference type="SUPFAM" id="SSF56519">
    <property type="entry name" value="Penicillin binding protein dimerisation domain"/>
    <property type="match status" value="1"/>
</dbReference>
<keyword evidence="8" id="KW-0132">Cell division</keyword>
<dbReference type="STRING" id="665126.ABB55_03705"/>
<evidence type="ECO:0000313" key="8">
    <source>
        <dbReference type="EMBL" id="KPL51443.1"/>
    </source>
</evidence>
<keyword evidence="2" id="KW-0645">Protease</keyword>
<dbReference type="PANTHER" id="PTHR30627">
    <property type="entry name" value="PEPTIDOGLYCAN D,D-TRANSPEPTIDASE"/>
    <property type="match status" value="1"/>
</dbReference>
<dbReference type="InterPro" id="IPR036138">
    <property type="entry name" value="PBP_dimer_sf"/>
</dbReference>
<keyword evidence="5" id="KW-0812">Transmembrane</keyword>
<keyword evidence="2" id="KW-0378">Hydrolase</keyword>
<dbReference type="InterPro" id="IPR050515">
    <property type="entry name" value="Beta-lactam/transpept"/>
</dbReference>
<feature type="transmembrane region" description="Helical" evidence="5">
    <location>
        <begin position="43"/>
        <end position="64"/>
    </location>
</feature>
<dbReference type="GO" id="GO:0004180">
    <property type="term" value="F:carboxypeptidase activity"/>
    <property type="evidence" value="ECO:0007669"/>
    <property type="project" value="UniProtKB-KW"/>
</dbReference>
<evidence type="ECO:0000259" key="6">
    <source>
        <dbReference type="Pfam" id="PF00905"/>
    </source>
</evidence>
<feature type="region of interest" description="Disordered" evidence="4">
    <location>
        <begin position="1"/>
        <end position="34"/>
    </location>
</feature>
<sequence>MDAFATDFHRGPAAEETSAPTQAPARGKTRRSAAAAGRTRVKVAMLGFVAIYGAIAGKLVYLGLKGPEHSNTLGAAIVQSSPRPDLLDRNGEVLATDIKTSSLFAEPRRILDVDEAIEALSSVLPDMREPSVRHKLKSGAGFVWLKREITPEQRFRIHRLGIPGIGFLDENKRFYPGGGMASHVVGHVNVDNQGIAGIEKYIDDEMNLNELHKLGIVADRGLKARKLSLDLRVQHVVRDEIAAAKERFHAVAAVGIVLDVHTGEVIAMSSLPDYDPNNPAEALEKDRMNRATAGVFEMGSVFKTFNSAMALDSGRVSLNDSFDARGGLAFGGQRISDFHGKNRILSVPEIFIYSSNIGSARMALKVGPQGQYDFFTKIGFHSKIKTELPEVALPLWPKRLSEVSSATQSFGHGISVSPMHTAAATIPLMNGGKMIPPTFFVRSRAEADALAVQVVKPETSEKMKYLFKLNGQIGSGTRADVAGYRVGGKTGTAEKIENGRYASNKRFNSYLAAFPIDDPQYVVLAVLDEPKAEKEIGAATAGLNAAPTVAAIVKRIAPMLNVPPRFDLAPATLASN</sequence>
<evidence type="ECO:0000256" key="4">
    <source>
        <dbReference type="SAM" id="MobiDB-lite"/>
    </source>
</evidence>
<keyword evidence="2" id="KW-0121">Carboxypeptidase</keyword>
<dbReference type="GO" id="GO:0008658">
    <property type="term" value="F:penicillin binding"/>
    <property type="evidence" value="ECO:0007669"/>
    <property type="project" value="InterPro"/>
</dbReference>
<name>A0A0P6W090_9HYPH</name>
<dbReference type="PANTHER" id="PTHR30627:SF1">
    <property type="entry name" value="PEPTIDOGLYCAN D,D-TRANSPEPTIDASE FTSI"/>
    <property type="match status" value="1"/>
</dbReference>
<organism evidence="8 9">
    <name type="scientific">Prosthecodimorpha hirschii</name>
    <dbReference type="NCBI Taxonomy" id="665126"/>
    <lineage>
        <taxon>Bacteria</taxon>
        <taxon>Pseudomonadati</taxon>
        <taxon>Pseudomonadota</taxon>
        <taxon>Alphaproteobacteria</taxon>
        <taxon>Hyphomicrobiales</taxon>
        <taxon>Ancalomicrobiaceae</taxon>
        <taxon>Prosthecodimorpha</taxon>
    </lineage>
</organism>
<keyword evidence="5" id="KW-1133">Transmembrane helix</keyword>
<dbReference type="InterPro" id="IPR012338">
    <property type="entry name" value="Beta-lactam/transpept-like"/>
</dbReference>
<evidence type="ECO:0000313" key="9">
    <source>
        <dbReference type="Proteomes" id="UP000048984"/>
    </source>
</evidence>
<comment type="subcellular location">
    <subcellularLocation>
        <location evidence="1">Membrane</location>
    </subcellularLocation>
</comment>
<accession>A0A0P6W090</accession>
<evidence type="ECO:0000256" key="5">
    <source>
        <dbReference type="SAM" id="Phobius"/>
    </source>
</evidence>
<dbReference type="Pfam" id="PF03717">
    <property type="entry name" value="PBP_dimer"/>
    <property type="match status" value="1"/>
</dbReference>
<keyword evidence="9" id="KW-1185">Reference proteome</keyword>
<evidence type="ECO:0000256" key="2">
    <source>
        <dbReference type="ARBA" id="ARBA00022645"/>
    </source>
</evidence>
<dbReference type="InterPro" id="IPR005311">
    <property type="entry name" value="PBP_dimer"/>
</dbReference>
<dbReference type="GO" id="GO:0071555">
    <property type="term" value="P:cell wall organization"/>
    <property type="evidence" value="ECO:0007669"/>
    <property type="project" value="TreeGrafter"/>
</dbReference>
<dbReference type="SUPFAM" id="SSF56601">
    <property type="entry name" value="beta-lactamase/transpeptidase-like"/>
    <property type="match status" value="1"/>
</dbReference>
<dbReference type="Gene3D" id="3.40.710.10">
    <property type="entry name" value="DD-peptidase/beta-lactamase superfamily"/>
    <property type="match status" value="1"/>
</dbReference>
<dbReference type="Gene3D" id="3.30.450.330">
    <property type="match status" value="1"/>
</dbReference>
<gene>
    <name evidence="8" type="ORF">ABB55_03705</name>
</gene>
<comment type="caution">
    <text evidence="8">The sequence shown here is derived from an EMBL/GenBank/DDBJ whole genome shotgun (WGS) entry which is preliminary data.</text>
</comment>
<evidence type="ECO:0000259" key="7">
    <source>
        <dbReference type="Pfam" id="PF03717"/>
    </source>
</evidence>